<comment type="caution">
    <text evidence="1">The sequence shown here is derived from an EMBL/GenBank/DDBJ whole genome shotgun (WGS) entry which is preliminary data.</text>
</comment>
<dbReference type="EMBL" id="MU795348">
    <property type="protein sequence ID" value="KAJ3807042.1"/>
    <property type="molecule type" value="Genomic_DNA"/>
</dbReference>
<evidence type="ECO:0000313" key="1">
    <source>
        <dbReference type="EMBL" id="KAJ3807042.1"/>
    </source>
</evidence>
<accession>A0ACC1TQP8</accession>
<keyword evidence="2" id="KW-1185">Reference proteome</keyword>
<protein>
    <submittedName>
        <fullName evidence="1">Uncharacterized protein</fullName>
    </submittedName>
</protein>
<dbReference type="Proteomes" id="UP001163835">
    <property type="component" value="Unassembled WGS sequence"/>
</dbReference>
<gene>
    <name evidence="1" type="ORF">F5876DRAFT_80091</name>
</gene>
<reference evidence="1" key="1">
    <citation type="submission" date="2022-09" db="EMBL/GenBank/DDBJ databases">
        <title>A Global Phylogenomic Analysis of the Shiitake Genus Lentinula.</title>
        <authorList>
            <consortium name="DOE Joint Genome Institute"/>
            <person name="Sierra-Patev S."/>
            <person name="Min B."/>
            <person name="Naranjo-Ortiz M."/>
            <person name="Looney B."/>
            <person name="Konkel Z."/>
            <person name="Slot J.C."/>
            <person name="Sakamoto Y."/>
            <person name="Steenwyk J.L."/>
            <person name="Rokas A."/>
            <person name="Carro J."/>
            <person name="Camarero S."/>
            <person name="Ferreira P."/>
            <person name="Molpeceres G."/>
            <person name="Ruiz-Duenas F.J."/>
            <person name="Serrano A."/>
            <person name="Henrissat B."/>
            <person name="Drula E."/>
            <person name="Hughes K.W."/>
            <person name="Mata J.L."/>
            <person name="Ishikawa N.K."/>
            <person name="Vargas-Isla R."/>
            <person name="Ushijima S."/>
            <person name="Smith C.A."/>
            <person name="Ahrendt S."/>
            <person name="Andreopoulos W."/>
            <person name="He G."/>
            <person name="Labutti K."/>
            <person name="Lipzen A."/>
            <person name="Ng V."/>
            <person name="Riley R."/>
            <person name="Sandor L."/>
            <person name="Barry K."/>
            <person name="Martinez A.T."/>
            <person name="Xiao Y."/>
            <person name="Gibbons J.G."/>
            <person name="Terashima K."/>
            <person name="Grigoriev I.V."/>
            <person name="Hibbett D.S."/>
        </authorList>
    </citation>
    <scope>NUCLEOTIDE SEQUENCE</scope>
    <source>
        <strain evidence="1">TMI1499</strain>
    </source>
</reference>
<sequence length="204" mass="22452">MLYFRSGLTALIVVGAACSAFAIPLPLSSDTVLSNGSLPPPPDSIPSQVLELPAGARGPSIFDDNGRPDPTSELPVKLYPHSGPNMGILPKPEVNRSLAHMERRYEKPPINSSPVRRASTMTDSQAVEALRKMSEETKEDFAVLLRSRWTAAAEKFNKCGRDWDKFSRDDLAQEMLGLDPKNAQLPIFIHAYLVHYLVVLDRVG</sequence>
<name>A0ACC1TQP8_9AGAR</name>
<evidence type="ECO:0000313" key="2">
    <source>
        <dbReference type="Proteomes" id="UP001163835"/>
    </source>
</evidence>
<proteinExistence type="predicted"/>
<organism evidence="1 2">
    <name type="scientific">Lentinula aff. lateritia</name>
    <dbReference type="NCBI Taxonomy" id="2804960"/>
    <lineage>
        <taxon>Eukaryota</taxon>
        <taxon>Fungi</taxon>
        <taxon>Dikarya</taxon>
        <taxon>Basidiomycota</taxon>
        <taxon>Agaricomycotina</taxon>
        <taxon>Agaricomycetes</taxon>
        <taxon>Agaricomycetidae</taxon>
        <taxon>Agaricales</taxon>
        <taxon>Marasmiineae</taxon>
        <taxon>Omphalotaceae</taxon>
        <taxon>Lentinula</taxon>
    </lineage>
</organism>